<organism evidence="2 3">
    <name type="scientific">Thermithiobacillus plumbiphilus</name>
    <dbReference type="NCBI Taxonomy" id="1729899"/>
    <lineage>
        <taxon>Bacteria</taxon>
        <taxon>Pseudomonadati</taxon>
        <taxon>Pseudomonadota</taxon>
        <taxon>Acidithiobacillia</taxon>
        <taxon>Acidithiobacillales</taxon>
        <taxon>Thermithiobacillaceae</taxon>
        <taxon>Thermithiobacillus</taxon>
    </lineage>
</organism>
<keyword evidence="1" id="KW-0812">Transmembrane</keyword>
<dbReference type="Proteomes" id="UP001446205">
    <property type="component" value="Unassembled WGS sequence"/>
</dbReference>
<keyword evidence="1" id="KW-1133">Transmembrane helix</keyword>
<evidence type="ECO:0000256" key="1">
    <source>
        <dbReference type="SAM" id="Phobius"/>
    </source>
</evidence>
<name>A0ABU9DAV0_9PROT</name>
<gene>
    <name evidence="2" type="ORF">WOB96_12925</name>
</gene>
<keyword evidence="3" id="KW-1185">Reference proteome</keyword>
<accession>A0ABU9DAV0</accession>
<dbReference type="RefSeq" id="WP_341371711.1">
    <property type="nucleotide sequence ID" value="NZ_JBBPCO010000014.1"/>
</dbReference>
<dbReference type="EMBL" id="JBBPCO010000014">
    <property type="protein sequence ID" value="MEK8090656.1"/>
    <property type="molecule type" value="Genomic_DNA"/>
</dbReference>
<feature type="transmembrane region" description="Helical" evidence="1">
    <location>
        <begin position="5"/>
        <end position="26"/>
    </location>
</feature>
<proteinExistence type="predicted"/>
<feature type="transmembrane region" description="Helical" evidence="1">
    <location>
        <begin position="32"/>
        <end position="49"/>
    </location>
</feature>
<keyword evidence="1" id="KW-0472">Membrane</keyword>
<protein>
    <submittedName>
        <fullName evidence="2">Uncharacterized protein</fullName>
    </submittedName>
</protein>
<evidence type="ECO:0000313" key="3">
    <source>
        <dbReference type="Proteomes" id="UP001446205"/>
    </source>
</evidence>
<comment type="caution">
    <text evidence="2">The sequence shown here is derived from an EMBL/GenBank/DDBJ whole genome shotgun (WGS) entry which is preliminary data.</text>
</comment>
<evidence type="ECO:0000313" key="2">
    <source>
        <dbReference type="EMBL" id="MEK8090656.1"/>
    </source>
</evidence>
<reference evidence="2 3" key="1">
    <citation type="submission" date="2024-04" db="EMBL/GenBank/DDBJ databases">
        <authorList>
            <person name="Abashina T."/>
            <person name="Shaikin A."/>
        </authorList>
    </citation>
    <scope>NUCLEOTIDE SEQUENCE [LARGE SCALE GENOMIC DNA]</scope>
    <source>
        <strain evidence="2 3">AAFK</strain>
    </source>
</reference>
<sequence>MIAKILTGIGVLMILAGLVIGFAYAWQTNGWILVPIGFLVLLVAAVAWMQEP</sequence>